<keyword evidence="1" id="KW-0472">Membrane</keyword>
<keyword evidence="4" id="KW-1185">Reference proteome</keyword>
<evidence type="ECO:0000313" key="4">
    <source>
        <dbReference type="Proteomes" id="UP000076532"/>
    </source>
</evidence>
<evidence type="ECO:0000313" key="3">
    <source>
        <dbReference type="EMBL" id="KZP18860.1"/>
    </source>
</evidence>
<keyword evidence="2" id="KW-0732">Signal</keyword>
<keyword evidence="1" id="KW-0812">Transmembrane</keyword>
<protein>
    <recommendedName>
        <fullName evidence="5">Membrane-associated protein</fullName>
    </recommendedName>
</protein>
<feature type="signal peptide" evidence="2">
    <location>
        <begin position="1"/>
        <end position="22"/>
    </location>
</feature>
<keyword evidence="1" id="KW-1133">Transmembrane helix</keyword>
<proteinExistence type="predicted"/>
<evidence type="ECO:0000256" key="2">
    <source>
        <dbReference type="SAM" id="SignalP"/>
    </source>
</evidence>
<feature type="transmembrane region" description="Helical" evidence="1">
    <location>
        <begin position="517"/>
        <end position="540"/>
    </location>
</feature>
<reference evidence="3 4" key="1">
    <citation type="journal article" date="2016" name="Mol. Biol. Evol.">
        <title>Comparative Genomics of Early-Diverging Mushroom-Forming Fungi Provides Insights into the Origins of Lignocellulose Decay Capabilities.</title>
        <authorList>
            <person name="Nagy L.G."/>
            <person name="Riley R."/>
            <person name="Tritt A."/>
            <person name="Adam C."/>
            <person name="Daum C."/>
            <person name="Floudas D."/>
            <person name="Sun H."/>
            <person name="Yadav J.S."/>
            <person name="Pangilinan J."/>
            <person name="Larsson K.H."/>
            <person name="Matsuura K."/>
            <person name="Barry K."/>
            <person name="Labutti K."/>
            <person name="Kuo R."/>
            <person name="Ohm R.A."/>
            <person name="Bhattacharya S.S."/>
            <person name="Shirouzu T."/>
            <person name="Yoshinaga Y."/>
            <person name="Martin F.M."/>
            <person name="Grigoriev I.V."/>
            <person name="Hibbett D.S."/>
        </authorList>
    </citation>
    <scope>NUCLEOTIDE SEQUENCE [LARGE SCALE GENOMIC DNA]</scope>
    <source>
        <strain evidence="3 4">CBS 109695</strain>
    </source>
</reference>
<feature type="chain" id="PRO_5007874610" description="Membrane-associated protein" evidence="2">
    <location>
        <begin position="23"/>
        <end position="614"/>
    </location>
</feature>
<feature type="transmembrane region" description="Helical" evidence="1">
    <location>
        <begin position="76"/>
        <end position="96"/>
    </location>
</feature>
<dbReference type="OrthoDB" id="3261276at2759"/>
<organism evidence="3 4">
    <name type="scientific">Athelia psychrophila</name>
    <dbReference type="NCBI Taxonomy" id="1759441"/>
    <lineage>
        <taxon>Eukaryota</taxon>
        <taxon>Fungi</taxon>
        <taxon>Dikarya</taxon>
        <taxon>Basidiomycota</taxon>
        <taxon>Agaricomycotina</taxon>
        <taxon>Agaricomycetes</taxon>
        <taxon>Agaricomycetidae</taxon>
        <taxon>Atheliales</taxon>
        <taxon>Atheliaceae</taxon>
        <taxon>Athelia</taxon>
    </lineage>
</organism>
<dbReference type="Proteomes" id="UP000076532">
    <property type="component" value="Unassembled WGS sequence"/>
</dbReference>
<dbReference type="AlphaFoldDB" id="A0A166HHA4"/>
<evidence type="ECO:0008006" key="5">
    <source>
        <dbReference type="Google" id="ProtNLM"/>
    </source>
</evidence>
<feature type="transmembrane region" description="Helical" evidence="1">
    <location>
        <begin position="154"/>
        <end position="175"/>
    </location>
</feature>
<name>A0A166HHA4_9AGAM</name>
<gene>
    <name evidence="3" type="ORF">FIBSPDRAFT_863436</name>
</gene>
<sequence>MSHRAAYGLLVFALWLVIVVLAILTGMASLASSGRSDCKSFTAPSNSSYSIITIVGGGNCTFADKVADAVYHHSSYFQSAHIIIIRVIGALTLLVYKPSLTAMMWSALQTFADTSGVPMLRVDAFQEAVELSNSPALLPAALYVKASRTLPFKVIYVLLVSILSLISPLAVSPIYQPHTGPYHVNATMNVGGGVGPIASVTYDVGAPVPGGLVTGRALLAAGILLGIPVFPNTFNVSVAPFLSMVVINEIWSAEVDIVVARNTVDCSASAPARFNRTEPVVALDMVNYFAPGGAFTSSSPTFAGLNLGTITNDPQVTAVYLNSIVSVQPGSVAAETSVIFLGANATLEGAQQTITSPNATARIVSVDVLICTSTTTLETSHCIINQGNVTSCTAFVPENTTASSNGDTGGLGAYLAHPTSDAVILSASPAMAYNNLPLRLPMYIMSNATVAAKVPPTSDLTLDLTADHYYVPLDYITDVVFGKTAQALVQGLNQAWPVQANYLVELKATFGTSRPQLLYLILAVCVGCALAATVAGVVSFRNHYAPLDLVRLLAISRNDQLDDVFAPYADLSAPVDEGILQRRIGYSWVEELNSRALVVGSQGSSSSLVGGDDK</sequence>
<dbReference type="EMBL" id="KV417569">
    <property type="protein sequence ID" value="KZP18860.1"/>
    <property type="molecule type" value="Genomic_DNA"/>
</dbReference>
<evidence type="ECO:0000256" key="1">
    <source>
        <dbReference type="SAM" id="Phobius"/>
    </source>
</evidence>
<accession>A0A166HHA4</accession>